<organism evidence="1 2">
    <name type="scientific">Methylobacterium persicinum</name>
    <dbReference type="NCBI Taxonomy" id="374426"/>
    <lineage>
        <taxon>Bacteria</taxon>
        <taxon>Pseudomonadati</taxon>
        <taxon>Pseudomonadota</taxon>
        <taxon>Alphaproteobacteria</taxon>
        <taxon>Hyphomicrobiales</taxon>
        <taxon>Methylobacteriaceae</taxon>
        <taxon>Methylobacterium</taxon>
    </lineage>
</organism>
<evidence type="ECO:0000313" key="1">
    <source>
        <dbReference type="EMBL" id="MDQ0441853.1"/>
    </source>
</evidence>
<gene>
    <name evidence="1" type="ORF">QO016_001336</name>
</gene>
<accession>A0ABU0HJ46</accession>
<protein>
    <submittedName>
        <fullName evidence="1">Uncharacterized protein</fullName>
    </submittedName>
</protein>
<reference evidence="1 2" key="1">
    <citation type="submission" date="2023-07" db="EMBL/GenBank/DDBJ databases">
        <title>Genomic Encyclopedia of Type Strains, Phase IV (KMG-IV): sequencing the most valuable type-strain genomes for metagenomic binning, comparative biology and taxonomic classification.</title>
        <authorList>
            <person name="Goeker M."/>
        </authorList>
    </citation>
    <scope>NUCLEOTIDE SEQUENCE [LARGE SCALE GENOMIC DNA]</scope>
    <source>
        <strain evidence="1 2">DSM 19562</strain>
    </source>
</reference>
<dbReference type="EMBL" id="JAUSVV010000002">
    <property type="protein sequence ID" value="MDQ0441853.1"/>
    <property type="molecule type" value="Genomic_DNA"/>
</dbReference>
<sequence length="168" mass="18569">MEPLARVDAYARRGTGTVVPSLPVAFRCGLSGGRDDHSFIARGRFGLMEAVPKPGPLADRPAEPTVADEPPAMSKRRFWRRFVQAVHALLAKEGSLTAEEILERIDPEWIGASERFQRITPGRLRYKLRGRIDEGRPFEELPGERFAAVSGEEPWDGESAMSGAVRNG</sequence>
<name>A0ABU0HJ46_9HYPH</name>
<dbReference type="RefSeq" id="WP_238248888.1">
    <property type="nucleotide sequence ID" value="NZ_BPQX01000023.1"/>
</dbReference>
<comment type="caution">
    <text evidence="1">The sequence shown here is derived from an EMBL/GenBank/DDBJ whole genome shotgun (WGS) entry which is preliminary data.</text>
</comment>
<proteinExistence type="predicted"/>
<evidence type="ECO:0000313" key="2">
    <source>
        <dbReference type="Proteomes" id="UP001236369"/>
    </source>
</evidence>
<dbReference type="Proteomes" id="UP001236369">
    <property type="component" value="Unassembled WGS sequence"/>
</dbReference>
<keyword evidence="2" id="KW-1185">Reference proteome</keyword>